<evidence type="ECO:0000313" key="3">
    <source>
        <dbReference type="Proteomes" id="UP000789405"/>
    </source>
</evidence>
<feature type="domain" description="Mitochondrial splicing suppressor 51-like C-terminal" evidence="1">
    <location>
        <begin position="77"/>
        <end position="252"/>
    </location>
</feature>
<dbReference type="Proteomes" id="UP000789405">
    <property type="component" value="Unassembled WGS sequence"/>
</dbReference>
<dbReference type="AlphaFoldDB" id="A0A9N9J2I4"/>
<dbReference type="OrthoDB" id="432970at2759"/>
<proteinExistence type="predicted"/>
<organism evidence="2 3">
    <name type="scientific">Dentiscutata erythropus</name>
    <dbReference type="NCBI Taxonomy" id="1348616"/>
    <lineage>
        <taxon>Eukaryota</taxon>
        <taxon>Fungi</taxon>
        <taxon>Fungi incertae sedis</taxon>
        <taxon>Mucoromycota</taxon>
        <taxon>Glomeromycotina</taxon>
        <taxon>Glomeromycetes</taxon>
        <taxon>Diversisporales</taxon>
        <taxon>Gigasporaceae</taxon>
        <taxon>Dentiscutata</taxon>
    </lineage>
</organism>
<name>A0A9N9J2I4_9GLOM</name>
<evidence type="ECO:0000259" key="1">
    <source>
        <dbReference type="Pfam" id="PF20179"/>
    </source>
</evidence>
<reference evidence="2" key="1">
    <citation type="submission" date="2021-06" db="EMBL/GenBank/DDBJ databases">
        <authorList>
            <person name="Kallberg Y."/>
            <person name="Tangrot J."/>
            <person name="Rosling A."/>
        </authorList>
    </citation>
    <scope>NUCLEOTIDE SEQUENCE</scope>
    <source>
        <strain evidence="2">MA453B</strain>
    </source>
</reference>
<evidence type="ECO:0000313" key="2">
    <source>
        <dbReference type="EMBL" id="CAG8761999.1"/>
    </source>
</evidence>
<gene>
    <name evidence="2" type="ORF">DERYTH_LOCUS17904</name>
</gene>
<dbReference type="PANTHER" id="PTHR28069:SF2">
    <property type="entry name" value="GH20023P"/>
    <property type="match status" value="1"/>
</dbReference>
<dbReference type="Pfam" id="PF20179">
    <property type="entry name" value="MSS51_C"/>
    <property type="match status" value="1"/>
</dbReference>
<dbReference type="EMBL" id="CAJVPY010017443">
    <property type="protein sequence ID" value="CAG8761999.1"/>
    <property type="molecule type" value="Genomic_DNA"/>
</dbReference>
<sequence length="273" mass="31568">MPKYASLFNLRPADVIPVRDYKNSTSETLWAPEEWDESFIYPPLPKDWNSYLKWRKAPQFNQLDALCRVITNTLSLPLTILSALERFYSRSQLRSFDDLVVHFIGAGKYEVSALMSFEEIMHILPNIKTLQLILIGIELPSKIIGVSLQCCPRCTKANRKRIYSLHPVSYDEYSVSDDFITPQIVVGFNTDLYEESWKSSVEFLIEKELPCIFTSYSKDEANQNVKMLKDLSANIIVGAKENKWGSTMPLVEPQETDKFYYNNYYRTLLKGKA</sequence>
<protein>
    <submittedName>
        <fullName evidence="2">9540_t:CDS:1</fullName>
    </submittedName>
</protein>
<keyword evidence="3" id="KW-1185">Reference proteome</keyword>
<comment type="caution">
    <text evidence="2">The sequence shown here is derived from an EMBL/GenBank/DDBJ whole genome shotgun (WGS) entry which is preliminary data.</text>
</comment>
<dbReference type="InterPro" id="IPR046824">
    <property type="entry name" value="Mss51-like_C"/>
</dbReference>
<accession>A0A9N9J2I4</accession>
<dbReference type="PANTHER" id="PTHR28069">
    <property type="entry name" value="GH20023P"/>
    <property type="match status" value="1"/>
</dbReference>